<sequence length="244" mass="27605">MKLNIFFTAGFVENATTLDIIQALEQNGADLIEVGMPYSDPVVDGPVIQKANQIAIRKGMNISKLFKELEGLKTKVKIPVILMGYLNPVLQYGIEKFCEDAENVGVQGVIIPDLPPQAYEKEYKQLFEKHKLKFSFIVTPQTDNQRMEYLDELSDGFVYAVSTNSVTGNTLQHHEQEAYFTRLKEFKFKNECYVGFGIREKKDLDYLSQFVDGGIIGSAFMRHLAQNKDSALIAIPTFMKALKD</sequence>
<dbReference type="AlphaFoldDB" id="A0A9X4N1W3"/>
<keyword evidence="4 8" id="KW-0822">Tryptophan biosynthesis</keyword>
<proteinExistence type="inferred from homology"/>
<gene>
    <name evidence="8 10" type="primary">trpA</name>
    <name evidence="10" type="ORF">NMK71_01615</name>
</gene>
<evidence type="ECO:0000256" key="9">
    <source>
        <dbReference type="RuleBase" id="RU003662"/>
    </source>
</evidence>
<dbReference type="NCBIfam" id="TIGR00262">
    <property type="entry name" value="trpA"/>
    <property type="match status" value="1"/>
</dbReference>
<comment type="function">
    <text evidence="8">The alpha subunit is responsible for the aldol cleavage of indoleglycerol phosphate to indole and glyceraldehyde 3-phosphate.</text>
</comment>
<protein>
    <recommendedName>
        <fullName evidence="8">Tryptophan synthase alpha chain</fullName>
        <ecNumber evidence="8">4.2.1.20</ecNumber>
    </recommendedName>
</protein>
<dbReference type="Pfam" id="PF00290">
    <property type="entry name" value="Trp_syntA"/>
    <property type="match status" value="1"/>
</dbReference>
<accession>A0A9X4N1W3</accession>
<comment type="pathway">
    <text evidence="1 8">Amino-acid biosynthesis; L-tryptophan biosynthesis; L-tryptophan from chorismate: step 5/5.</text>
</comment>
<evidence type="ECO:0000256" key="7">
    <source>
        <dbReference type="ARBA" id="ARBA00049047"/>
    </source>
</evidence>
<dbReference type="Proteomes" id="UP001152599">
    <property type="component" value="Unassembled WGS sequence"/>
</dbReference>
<evidence type="ECO:0000313" key="11">
    <source>
        <dbReference type="Proteomes" id="UP001152599"/>
    </source>
</evidence>
<comment type="caution">
    <text evidence="10">The sequence shown here is derived from an EMBL/GenBank/DDBJ whole genome shotgun (WGS) entry which is preliminary data.</text>
</comment>
<dbReference type="CDD" id="cd04724">
    <property type="entry name" value="Tryptophan_synthase_alpha"/>
    <property type="match status" value="1"/>
</dbReference>
<comment type="similarity">
    <text evidence="8 9">Belongs to the TrpA family.</text>
</comment>
<comment type="catalytic activity">
    <reaction evidence="7 8">
        <text>(1S,2R)-1-C-(indol-3-yl)glycerol 3-phosphate + L-serine = D-glyceraldehyde 3-phosphate + L-tryptophan + H2O</text>
        <dbReference type="Rhea" id="RHEA:10532"/>
        <dbReference type="ChEBI" id="CHEBI:15377"/>
        <dbReference type="ChEBI" id="CHEBI:33384"/>
        <dbReference type="ChEBI" id="CHEBI:57912"/>
        <dbReference type="ChEBI" id="CHEBI:58866"/>
        <dbReference type="ChEBI" id="CHEBI:59776"/>
        <dbReference type="EC" id="4.2.1.20"/>
    </reaction>
</comment>
<dbReference type="InterPro" id="IPR011060">
    <property type="entry name" value="RibuloseP-bd_barrel"/>
</dbReference>
<dbReference type="SUPFAM" id="SSF51366">
    <property type="entry name" value="Ribulose-phoshate binding barrel"/>
    <property type="match status" value="1"/>
</dbReference>
<evidence type="ECO:0000256" key="6">
    <source>
        <dbReference type="ARBA" id="ARBA00023239"/>
    </source>
</evidence>
<keyword evidence="3 8" id="KW-0028">Amino-acid biosynthesis</keyword>
<name>A0A9X4N1W3_9FLAO</name>
<evidence type="ECO:0000256" key="2">
    <source>
        <dbReference type="ARBA" id="ARBA00011270"/>
    </source>
</evidence>
<dbReference type="GO" id="GO:0004834">
    <property type="term" value="F:tryptophan synthase activity"/>
    <property type="evidence" value="ECO:0007669"/>
    <property type="project" value="UniProtKB-UniRule"/>
</dbReference>
<dbReference type="GO" id="GO:0005829">
    <property type="term" value="C:cytosol"/>
    <property type="evidence" value="ECO:0007669"/>
    <property type="project" value="TreeGrafter"/>
</dbReference>
<dbReference type="HAMAP" id="MF_00131">
    <property type="entry name" value="Trp_synth_alpha"/>
    <property type="match status" value="1"/>
</dbReference>
<evidence type="ECO:0000256" key="4">
    <source>
        <dbReference type="ARBA" id="ARBA00022822"/>
    </source>
</evidence>
<dbReference type="InterPro" id="IPR002028">
    <property type="entry name" value="Trp_synthase_suA"/>
</dbReference>
<dbReference type="EC" id="4.2.1.20" evidence="8"/>
<keyword evidence="11" id="KW-1185">Reference proteome</keyword>
<dbReference type="InterPro" id="IPR013785">
    <property type="entry name" value="Aldolase_TIM"/>
</dbReference>
<evidence type="ECO:0000256" key="3">
    <source>
        <dbReference type="ARBA" id="ARBA00022605"/>
    </source>
</evidence>
<reference evidence="10" key="1">
    <citation type="submission" date="2022-07" db="EMBL/GenBank/DDBJ databases">
        <title>Description and genome-wide analysis of Profundicola chukchiensis gen. nov., sp. nov., marine bacteria isolated from bottom sediments of the Chukchi Sea.</title>
        <authorList>
            <person name="Romanenko L."/>
            <person name="Otstavnykh N."/>
            <person name="Kurilenko V."/>
            <person name="Eremeev V."/>
            <person name="Velansky P."/>
            <person name="Mikhailov V."/>
            <person name="Isaeva M."/>
        </authorList>
    </citation>
    <scope>NUCLEOTIDE SEQUENCE</scope>
    <source>
        <strain evidence="10">KMM 9713</strain>
    </source>
</reference>
<evidence type="ECO:0000313" key="10">
    <source>
        <dbReference type="EMBL" id="MDG4945099.1"/>
    </source>
</evidence>
<evidence type="ECO:0000256" key="8">
    <source>
        <dbReference type="HAMAP-Rule" id="MF_00131"/>
    </source>
</evidence>
<dbReference type="PANTHER" id="PTHR43406:SF1">
    <property type="entry name" value="TRYPTOPHAN SYNTHASE ALPHA CHAIN, CHLOROPLASTIC"/>
    <property type="match status" value="1"/>
</dbReference>
<keyword evidence="5 8" id="KW-0057">Aromatic amino acid biosynthesis</keyword>
<keyword evidence="6 8" id="KW-0456">Lyase</keyword>
<organism evidence="10 11">
    <name type="scientific">Profundicola chukchiensis</name>
    <dbReference type="NCBI Taxonomy" id="2961959"/>
    <lineage>
        <taxon>Bacteria</taxon>
        <taxon>Pseudomonadati</taxon>
        <taxon>Bacteroidota</taxon>
        <taxon>Flavobacteriia</taxon>
        <taxon>Flavobacteriales</taxon>
        <taxon>Weeksellaceae</taxon>
        <taxon>Profundicola</taxon>
    </lineage>
</organism>
<dbReference type="EMBL" id="JANCMU010000001">
    <property type="protein sequence ID" value="MDG4945099.1"/>
    <property type="molecule type" value="Genomic_DNA"/>
</dbReference>
<dbReference type="Gene3D" id="3.20.20.70">
    <property type="entry name" value="Aldolase class I"/>
    <property type="match status" value="1"/>
</dbReference>
<evidence type="ECO:0000256" key="5">
    <source>
        <dbReference type="ARBA" id="ARBA00023141"/>
    </source>
</evidence>
<dbReference type="PANTHER" id="PTHR43406">
    <property type="entry name" value="TRYPTOPHAN SYNTHASE, ALPHA CHAIN"/>
    <property type="match status" value="1"/>
</dbReference>
<feature type="active site" description="Proton acceptor" evidence="8">
    <location>
        <position position="33"/>
    </location>
</feature>
<feature type="active site" description="Proton acceptor" evidence="8">
    <location>
        <position position="44"/>
    </location>
</feature>
<evidence type="ECO:0000256" key="1">
    <source>
        <dbReference type="ARBA" id="ARBA00004733"/>
    </source>
</evidence>
<dbReference type="RefSeq" id="WP_304419815.1">
    <property type="nucleotide sequence ID" value="NZ_JANCMU010000001.1"/>
</dbReference>
<comment type="subunit">
    <text evidence="2 8">Tetramer of two alpha and two beta chains.</text>
</comment>